<comment type="caution">
    <text evidence="1">The sequence shown here is derived from an EMBL/GenBank/DDBJ whole genome shotgun (WGS) entry which is preliminary data.</text>
</comment>
<name>A0AAV3RZQ9_LITER</name>
<keyword evidence="2" id="KW-1185">Reference proteome</keyword>
<proteinExistence type="predicted"/>
<dbReference type="EMBL" id="BAABME010013702">
    <property type="protein sequence ID" value="GAA0186434.1"/>
    <property type="molecule type" value="Genomic_DNA"/>
</dbReference>
<sequence>MEYEIFGQLEADSEDDPEYPVMRAALSSFFRWIDLMDTLDQEVQLLERDQASLSEIAVVTHRIELYTGSVRSLHTRQQLLDREVAIVDQAFQSTTAVGVHYSDLEDQLGAQLGALGLLLPF</sequence>
<accession>A0AAV3RZQ9</accession>
<evidence type="ECO:0000313" key="2">
    <source>
        <dbReference type="Proteomes" id="UP001454036"/>
    </source>
</evidence>
<evidence type="ECO:0000313" key="1">
    <source>
        <dbReference type="EMBL" id="GAA0186434.1"/>
    </source>
</evidence>
<dbReference type="AlphaFoldDB" id="A0AAV3RZQ9"/>
<protein>
    <submittedName>
        <fullName evidence="1">Uncharacterized protein</fullName>
    </submittedName>
</protein>
<organism evidence="1 2">
    <name type="scientific">Lithospermum erythrorhizon</name>
    <name type="common">Purple gromwell</name>
    <name type="synonym">Lithospermum officinale var. erythrorhizon</name>
    <dbReference type="NCBI Taxonomy" id="34254"/>
    <lineage>
        <taxon>Eukaryota</taxon>
        <taxon>Viridiplantae</taxon>
        <taxon>Streptophyta</taxon>
        <taxon>Embryophyta</taxon>
        <taxon>Tracheophyta</taxon>
        <taxon>Spermatophyta</taxon>
        <taxon>Magnoliopsida</taxon>
        <taxon>eudicotyledons</taxon>
        <taxon>Gunneridae</taxon>
        <taxon>Pentapetalae</taxon>
        <taxon>asterids</taxon>
        <taxon>lamiids</taxon>
        <taxon>Boraginales</taxon>
        <taxon>Boraginaceae</taxon>
        <taxon>Boraginoideae</taxon>
        <taxon>Lithospermeae</taxon>
        <taxon>Lithospermum</taxon>
    </lineage>
</organism>
<gene>
    <name evidence="1" type="ORF">LIER_33722</name>
</gene>
<reference evidence="1 2" key="1">
    <citation type="submission" date="2024-01" db="EMBL/GenBank/DDBJ databases">
        <title>The complete chloroplast genome sequence of Lithospermum erythrorhizon: insights into the phylogenetic relationship among Boraginaceae species and the maternal lineages of purple gromwells.</title>
        <authorList>
            <person name="Okada T."/>
            <person name="Watanabe K."/>
        </authorList>
    </citation>
    <scope>NUCLEOTIDE SEQUENCE [LARGE SCALE GENOMIC DNA]</scope>
</reference>
<dbReference type="Proteomes" id="UP001454036">
    <property type="component" value="Unassembled WGS sequence"/>
</dbReference>